<dbReference type="InterPro" id="IPR010656">
    <property type="entry name" value="DctM"/>
</dbReference>
<keyword evidence="2" id="KW-0812">Transmembrane</keyword>
<organism evidence="4 5">
    <name type="scientific">Devosia chinhatensis</name>
    <dbReference type="NCBI Taxonomy" id="429727"/>
    <lineage>
        <taxon>Bacteria</taxon>
        <taxon>Pseudomonadati</taxon>
        <taxon>Pseudomonadota</taxon>
        <taxon>Alphaproteobacteria</taxon>
        <taxon>Hyphomicrobiales</taxon>
        <taxon>Devosiaceae</taxon>
        <taxon>Devosia</taxon>
    </lineage>
</organism>
<evidence type="ECO:0000259" key="3">
    <source>
        <dbReference type="Pfam" id="PF06808"/>
    </source>
</evidence>
<dbReference type="Proteomes" id="UP000033649">
    <property type="component" value="Unassembled WGS sequence"/>
</dbReference>
<reference evidence="4 5" key="1">
    <citation type="submission" date="2015-03" db="EMBL/GenBank/DDBJ databases">
        <authorList>
            <person name="Hassan Y."/>
            <person name="Lepp D."/>
            <person name="Li X.-Z."/>
            <person name="Zhou T."/>
        </authorList>
    </citation>
    <scope>NUCLEOTIDE SEQUENCE [LARGE SCALE GENOMIC DNA]</scope>
    <source>
        <strain evidence="4 5">IPL18</strain>
    </source>
</reference>
<dbReference type="InterPro" id="IPR011853">
    <property type="entry name" value="TRAP_DctM-Dct_fused"/>
</dbReference>
<dbReference type="Pfam" id="PF06808">
    <property type="entry name" value="DctM"/>
    <property type="match status" value="2"/>
</dbReference>
<feature type="domain" description="TRAP C4-dicarboxylate transport system permease DctM subunit" evidence="3">
    <location>
        <begin position="413"/>
        <end position="680"/>
    </location>
</feature>
<feature type="transmembrane region" description="Helical" evidence="2">
    <location>
        <begin position="398"/>
        <end position="418"/>
    </location>
</feature>
<keyword evidence="2" id="KW-0472">Membrane</keyword>
<keyword evidence="1" id="KW-0997">Cell inner membrane</keyword>
<dbReference type="PANTHER" id="PTHR43849:SF2">
    <property type="entry name" value="BLL3936 PROTEIN"/>
    <property type="match status" value="1"/>
</dbReference>
<evidence type="ECO:0000313" key="5">
    <source>
        <dbReference type="Proteomes" id="UP000033649"/>
    </source>
</evidence>
<protein>
    <submittedName>
        <fullName evidence="4">C4-dicarboxylate ABC transporter</fullName>
    </submittedName>
</protein>
<dbReference type="PANTHER" id="PTHR43849">
    <property type="entry name" value="BLL3936 PROTEIN"/>
    <property type="match status" value="1"/>
</dbReference>
<comment type="caution">
    <text evidence="4">The sequence shown here is derived from an EMBL/GenBank/DDBJ whole genome shotgun (WGS) entry which is preliminary data.</text>
</comment>
<proteinExistence type="predicted"/>
<keyword evidence="2" id="KW-1133">Transmembrane helix</keyword>
<dbReference type="GO" id="GO:0022857">
    <property type="term" value="F:transmembrane transporter activity"/>
    <property type="evidence" value="ECO:0007669"/>
    <property type="project" value="UniProtKB-UniRule"/>
</dbReference>
<feature type="transmembrane region" description="Helical" evidence="2">
    <location>
        <begin position="527"/>
        <end position="550"/>
    </location>
</feature>
<keyword evidence="5" id="KW-1185">Reference proteome</keyword>
<feature type="transmembrane region" description="Helical" evidence="2">
    <location>
        <begin position="157"/>
        <end position="174"/>
    </location>
</feature>
<feature type="transmembrane region" description="Helical" evidence="2">
    <location>
        <begin position="368"/>
        <end position="392"/>
    </location>
</feature>
<feature type="transmembrane region" description="Helical" evidence="2">
    <location>
        <begin position="687"/>
        <end position="706"/>
    </location>
</feature>
<evidence type="ECO:0000313" key="4">
    <source>
        <dbReference type="EMBL" id="KKB07641.1"/>
    </source>
</evidence>
<feature type="transmembrane region" description="Helical" evidence="2">
    <location>
        <begin position="305"/>
        <end position="323"/>
    </location>
</feature>
<dbReference type="PATRIC" id="fig|429727.3.peg.2704"/>
<dbReference type="Pfam" id="PF11874">
    <property type="entry name" value="DUF3394"/>
    <property type="match status" value="1"/>
</dbReference>
<comment type="subcellular location">
    <subcellularLocation>
        <location evidence="1">Cell inner membrane</location>
        <topology evidence="1">Multi-pass membrane protein</topology>
    </subcellularLocation>
</comment>
<feature type="transmembrane region" description="Helical" evidence="2">
    <location>
        <begin position="77"/>
        <end position="93"/>
    </location>
</feature>
<keyword evidence="1" id="KW-1003">Cell membrane</keyword>
<accession>A0A0F5FFL7</accession>
<dbReference type="OrthoDB" id="9759894at2"/>
<feature type="transmembrane region" description="Helical" evidence="2">
    <location>
        <begin position="131"/>
        <end position="150"/>
    </location>
</feature>
<dbReference type="GO" id="GO:0005886">
    <property type="term" value="C:plasma membrane"/>
    <property type="evidence" value="ECO:0007669"/>
    <property type="project" value="UniProtKB-SubCell"/>
</dbReference>
<dbReference type="RefSeq" id="WP_046105671.1">
    <property type="nucleotide sequence ID" value="NZ_JZEY01000061.1"/>
</dbReference>
<evidence type="ECO:0000256" key="2">
    <source>
        <dbReference type="SAM" id="Phobius"/>
    </source>
</evidence>
<feature type="transmembrane region" description="Helical" evidence="2">
    <location>
        <begin position="329"/>
        <end position="347"/>
    </location>
</feature>
<feature type="transmembrane region" description="Helical" evidence="2">
    <location>
        <begin position="475"/>
        <end position="496"/>
    </location>
</feature>
<feature type="transmembrane region" description="Helical" evidence="2">
    <location>
        <begin position="41"/>
        <end position="57"/>
    </location>
</feature>
<feature type="domain" description="TRAP C4-dicarboxylate transport system permease DctM subunit" evidence="3">
    <location>
        <begin position="144"/>
        <end position="405"/>
    </location>
</feature>
<feature type="transmembrane region" description="Helical" evidence="2">
    <location>
        <begin position="105"/>
        <end position="125"/>
    </location>
</feature>
<feature type="transmembrane region" description="Helical" evidence="2">
    <location>
        <begin position="203"/>
        <end position="225"/>
    </location>
</feature>
<feature type="transmembrane region" description="Helical" evidence="2">
    <location>
        <begin position="842"/>
        <end position="859"/>
    </location>
</feature>
<comment type="function">
    <text evidence="1">Part of the tripartite ATP-independent periplasmic (TRAP) transport system.</text>
</comment>
<sequence length="877" mass="94055">MPDQHKPATASSDVPDREELARLVAEADTGGREPRSKAARTVLYLTALAWALFQLWYASPLPFQLRIGVFNATEARAIHLAFALFLVFAAYPATKKAPRDYVPWYEWMLGLVAAGCSLYIFLFQADLARRPGLPTTLDIVVAVIGVVMLLEAARRSLGVALPIVGILFLCYAFFGPYLPDLIAHRGASVPRAATQYWLTSEGVFGVALGVSTAFVFLFVLFGALLERAGAGNYFIKVAFAMLGHFRGGPAKAAVLGSAATGIISGSSVANVVTTGTFTIPLMKRVGYPPVKAGAIEVSSSVNGQILPPVMGAAAFLIAEYVGIPYSEVVRHAIIPALLTYISLFYVVDIEARKFNLQGLPRKRYRSTLMSMALFGMTAAAFVIFCWVVGFALGWTRDVFGAGASWAVGIGTILLYLGLLAARSRFPDLADEDPNNPDLILPDTAKVAPTGIHYILPVFILVWCLMVEQLSPGLSAFYGTCALIILVVTQKPLIALFRGQRQVMEALRSGVVDLFEGLVTGSRNMVTIAIATAAAGIIVGTVALTGIGLVMTEIVISVSGGNLLVMLLMTAVICMVLGLGMPTTANYVVVATLIAPVIVEVASLNGLAVALVAVHLYVFYFGLMADVTPPVGLASFAASAISRADPVRTGVQAFRYEMRTAILPLIFIFNHQLLMIGVTSWWGLALTVSMSLIGMLMFVSVTQQIFITRSRVWESAMLLAACFMLFVPGQVMDRIIPAMVSAPASEIEQRAAAVPAGEFLTVEFSGIDISGNDYTRLVRLPMGEAGDGATRLSNAGVQVIEFGGQAQVTNVRFRSQAERLGVTIGDTVSAVMVRNPDRPPQELVFIPGLLLIGAVAALQWRRRQWDQPGMPKKQQAMA</sequence>
<evidence type="ECO:0000256" key="1">
    <source>
        <dbReference type="RuleBase" id="RU369079"/>
    </source>
</evidence>
<keyword evidence="1" id="KW-0813">Transport</keyword>
<name>A0A0F5FFL7_9HYPH</name>
<feature type="transmembrane region" description="Helical" evidence="2">
    <location>
        <begin position="562"/>
        <end position="579"/>
    </location>
</feature>
<gene>
    <name evidence="4" type="ORF">VE26_13170</name>
</gene>
<dbReference type="AlphaFoldDB" id="A0A0F5FFL7"/>
<feature type="transmembrane region" description="Helical" evidence="2">
    <location>
        <begin position="711"/>
        <end position="730"/>
    </location>
</feature>
<dbReference type="EMBL" id="JZEY01000061">
    <property type="protein sequence ID" value="KKB07641.1"/>
    <property type="molecule type" value="Genomic_DNA"/>
</dbReference>
<dbReference type="InterPro" id="IPR021814">
    <property type="entry name" value="DUF3394"/>
</dbReference>
<dbReference type="NCBIfam" id="TIGR02123">
    <property type="entry name" value="TRAP_fused"/>
    <property type="match status" value="1"/>
</dbReference>
<feature type="transmembrane region" description="Helical" evidence="2">
    <location>
        <begin position="450"/>
        <end position="469"/>
    </location>
</feature>